<dbReference type="Gene3D" id="3.90.1150.10">
    <property type="entry name" value="Aspartate Aminotransferase, domain 1"/>
    <property type="match status" value="1"/>
</dbReference>
<dbReference type="InterPro" id="IPR015422">
    <property type="entry name" value="PyrdxlP-dep_Trfase_small"/>
</dbReference>
<evidence type="ECO:0000259" key="2">
    <source>
        <dbReference type="Pfam" id="PF00155"/>
    </source>
</evidence>
<proteinExistence type="predicted"/>
<dbReference type="InterPro" id="IPR015421">
    <property type="entry name" value="PyrdxlP-dep_Trfase_major"/>
</dbReference>
<dbReference type="PANTHER" id="PTHR43510">
    <property type="entry name" value="AMINOTRANSFERASE FUNCTION, HYPOTHETICAL (EUROFUNG)"/>
    <property type="match status" value="1"/>
</dbReference>
<organism evidence="3 4">
    <name type="scientific">Gonium pectorale</name>
    <name type="common">Green alga</name>
    <dbReference type="NCBI Taxonomy" id="33097"/>
    <lineage>
        <taxon>Eukaryota</taxon>
        <taxon>Viridiplantae</taxon>
        <taxon>Chlorophyta</taxon>
        <taxon>core chlorophytes</taxon>
        <taxon>Chlorophyceae</taxon>
        <taxon>CS clade</taxon>
        <taxon>Chlamydomonadales</taxon>
        <taxon>Volvocaceae</taxon>
        <taxon>Gonium</taxon>
    </lineage>
</organism>
<dbReference type="EMBL" id="LSYV01000004">
    <property type="protein sequence ID" value="KXZ55067.1"/>
    <property type="molecule type" value="Genomic_DNA"/>
</dbReference>
<dbReference type="OrthoDB" id="7042322at2759"/>
<reference evidence="4" key="1">
    <citation type="journal article" date="2016" name="Nat. Commun.">
        <title>The Gonium pectorale genome demonstrates co-option of cell cycle regulation during the evolution of multicellularity.</title>
        <authorList>
            <person name="Hanschen E.R."/>
            <person name="Marriage T.N."/>
            <person name="Ferris P.J."/>
            <person name="Hamaji T."/>
            <person name="Toyoda A."/>
            <person name="Fujiyama A."/>
            <person name="Neme R."/>
            <person name="Noguchi H."/>
            <person name="Minakuchi Y."/>
            <person name="Suzuki M."/>
            <person name="Kawai-Toyooka H."/>
            <person name="Smith D.R."/>
            <person name="Sparks H."/>
            <person name="Anderson J."/>
            <person name="Bakaric R."/>
            <person name="Luria V."/>
            <person name="Karger A."/>
            <person name="Kirschner M.W."/>
            <person name="Durand P.M."/>
            <person name="Michod R.E."/>
            <person name="Nozaki H."/>
            <person name="Olson B.J."/>
        </authorList>
    </citation>
    <scope>NUCLEOTIDE SEQUENCE [LARGE SCALE GENOMIC DNA]</scope>
    <source>
        <strain evidence="4">NIES-2863</strain>
    </source>
</reference>
<feature type="domain" description="Aminotransferase class I/classII large" evidence="2">
    <location>
        <begin position="64"/>
        <end position="175"/>
    </location>
</feature>
<dbReference type="STRING" id="33097.A0A150GYT2"/>
<evidence type="ECO:0000313" key="3">
    <source>
        <dbReference type="EMBL" id="KXZ55067.1"/>
    </source>
</evidence>
<dbReference type="Proteomes" id="UP000075714">
    <property type="component" value="Unassembled WGS sequence"/>
</dbReference>
<dbReference type="PANTHER" id="PTHR43510:SF1">
    <property type="entry name" value="AMINOTRANSFERASE FUNCTION, HYPOTHETICAL (EUROFUNG)"/>
    <property type="match status" value="1"/>
</dbReference>
<name>A0A150GYT2_GONPE</name>
<feature type="region of interest" description="Disordered" evidence="1">
    <location>
        <begin position="281"/>
        <end position="300"/>
    </location>
</feature>
<dbReference type="CDD" id="cd00609">
    <property type="entry name" value="AAT_like"/>
    <property type="match status" value="1"/>
</dbReference>
<comment type="caution">
    <text evidence="3">The sequence shown here is derived from an EMBL/GenBank/DDBJ whole genome shotgun (WGS) entry which is preliminary data.</text>
</comment>
<dbReference type="GO" id="GO:0030170">
    <property type="term" value="F:pyridoxal phosphate binding"/>
    <property type="evidence" value="ECO:0007669"/>
    <property type="project" value="InterPro"/>
</dbReference>
<evidence type="ECO:0000313" key="4">
    <source>
        <dbReference type="Proteomes" id="UP000075714"/>
    </source>
</evidence>
<protein>
    <recommendedName>
        <fullName evidence="2">Aminotransferase class I/classII large domain-containing protein</fullName>
    </recommendedName>
</protein>
<dbReference type="InterPro" id="IPR015424">
    <property type="entry name" value="PyrdxlP-dep_Trfase"/>
</dbReference>
<gene>
    <name evidence="3" type="ORF">GPECTOR_3g224</name>
</gene>
<dbReference type="InterPro" id="IPR004839">
    <property type="entry name" value="Aminotransferase_I/II_large"/>
</dbReference>
<keyword evidence="4" id="KW-1185">Reference proteome</keyword>
<dbReference type="AlphaFoldDB" id="A0A150GYT2"/>
<sequence length="363" mass="40303">MFAPKRYFAKWEFTAPHLLCCSDCEPLTLAELLELADEDSKKRWRELRLGYTETRGLPVLPTGGIFLAMRALLKPVDHVVVTYPGYQSLYQVALSMGCQVDRWEAELAEDGGARFDVGAFKALLRPTTRLVVVNFPHNPTGALPSAHEWGQLVEACRGVDAVLFSDEMYRQMVFPCCQVFGLPGLRIGWLAVQPPLYDVLSRVAELKDWTTICNSAPSEVLALMALRAREAILHRNLSIARANLAELEGFMARHEGVFRYRPPPAGSVAFPRLAPRVHMSLADGKGKESEEQQSQEEEEGVEAFCDRVVGSCGVLLLPGTVYDHPPSAARRHFRLGLGRRSLPQCLEVLEGFLAGEGDRGEAR</sequence>
<dbReference type="Gene3D" id="3.40.640.10">
    <property type="entry name" value="Type I PLP-dependent aspartate aminotransferase-like (Major domain)"/>
    <property type="match status" value="1"/>
</dbReference>
<feature type="compositionally biased region" description="Acidic residues" evidence="1">
    <location>
        <begin position="291"/>
        <end position="300"/>
    </location>
</feature>
<dbReference type="Pfam" id="PF00155">
    <property type="entry name" value="Aminotran_1_2"/>
    <property type="match status" value="1"/>
</dbReference>
<dbReference type="SUPFAM" id="SSF53383">
    <property type="entry name" value="PLP-dependent transferases"/>
    <property type="match status" value="1"/>
</dbReference>
<accession>A0A150GYT2</accession>
<evidence type="ECO:0000256" key="1">
    <source>
        <dbReference type="SAM" id="MobiDB-lite"/>
    </source>
</evidence>